<evidence type="ECO:0000256" key="4">
    <source>
        <dbReference type="SAM" id="MobiDB-lite"/>
    </source>
</evidence>
<evidence type="ECO:0000313" key="8">
    <source>
        <dbReference type="Proteomes" id="UP001500449"/>
    </source>
</evidence>
<dbReference type="Pfam" id="PF08386">
    <property type="entry name" value="Abhydrolase_4"/>
    <property type="match status" value="1"/>
</dbReference>
<comment type="caution">
    <text evidence="7">The sequence shown here is derived from an EMBL/GenBank/DDBJ whole genome shotgun (WGS) entry which is preliminary data.</text>
</comment>
<evidence type="ECO:0000256" key="1">
    <source>
        <dbReference type="ARBA" id="ARBA00010088"/>
    </source>
</evidence>
<dbReference type="Gene3D" id="3.40.50.1820">
    <property type="entry name" value="alpha/beta hydrolase"/>
    <property type="match status" value="1"/>
</dbReference>
<proteinExistence type="inferred from homology"/>
<feature type="region of interest" description="Disordered" evidence="4">
    <location>
        <begin position="55"/>
        <end position="90"/>
    </location>
</feature>
<evidence type="ECO:0000259" key="6">
    <source>
        <dbReference type="Pfam" id="PF08386"/>
    </source>
</evidence>
<dbReference type="EMBL" id="BAAAQK010000004">
    <property type="protein sequence ID" value="GAA1838109.1"/>
    <property type="molecule type" value="Genomic_DNA"/>
</dbReference>
<feature type="domain" description="Peptidase S33 tripeptidyl aminopeptidase-like C-terminal" evidence="6">
    <location>
        <begin position="452"/>
        <end position="553"/>
    </location>
</feature>
<evidence type="ECO:0000256" key="2">
    <source>
        <dbReference type="ARBA" id="ARBA00022729"/>
    </source>
</evidence>
<dbReference type="InterPro" id="IPR051601">
    <property type="entry name" value="Serine_prot/Carboxylest_S33"/>
</dbReference>
<protein>
    <submittedName>
        <fullName evidence="7">Alpha/beta hydrolase</fullName>
    </submittedName>
</protein>
<evidence type="ECO:0000259" key="5">
    <source>
        <dbReference type="Pfam" id="PF00561"/>
    </source>
</evidence>
<dbReference type="PANTHER" id="PTHR43248:SF29">
    <property type="entry name" value="TRIPEPTIDYL AMINOPEPTIDASE"/>
    <property type="match status" value="1"/>
</dbReference>
<dbReference type="SUPFAM" id="SSF53474">
    <property type="entry name" value="alpha/beta-Hydrolases"/>
    <property type="match status" value="1"/>
</dbReference>
<organism evidence="7 8">
    <name type="scientific">Pseudonocardia ailaonensis</name>
    <dbReference type="NCBI Taxonomy" id="367279"/>
    <lineage>
        <taxon>Bacteria</taxon>
        <taxon>Bacillati</taxon>
        <taxon>Actinomycetota</taxon>
        <taxon>Actinomycetes</taxon>
        <taxon>Pseudonocardiales</taxon>
        <taxon>Pseudonocardiaceae</taxon>
        <taxon>Pseudonocardia</taxon>
    </lineage>
</organism>
<keyword evidence="3 7" id="KW-0378">Hydrolase</keyword>
<feature type="domain" description="AB hydrolase-1" evidence="5">
    <location>
        <begin position="167"/>
        <end position="356"/>
    </location>
</feature>
<sequence>MYVGVSPRTRRAALTAPTRRAAANASTRRAAVAALAAVVAVVALLLASCSVGPSRRPPVAVRGDGMTGPPPTSAAPAPADPNSLPLPQQQNPVLDYADCTADTVEAVAAEGYPLPPGRALTASCGQLAVPADPGRPTAGSTRLGVLRVSAPDAPRNRPALVVLGDSGGGGSARVAARLATLVSDAVLRQYQLVGLDRRGTGSDLLDCAPPAARAGITDTAPVTGDAGLSALLEQARSVVQDCYLQLDQTITTYRTASTVADLERLRTQLRVDRLNIVALGDGGTAAAAWAAAHPQSVGRIVIDSPLDPSTDEPERSERRAGAAEAAFDAFASSCLARGGCPLGADPRAAVTQIVRGLDARPLASADGDRVTAGGAIAAMRAGLGEPARWPALAAALAGAGSGDPNGLIGFLSPVLRDGGTFDGALAVTCNDSVRRLAPPEVAQLATRWGQQYPLFGAAAAEGLLACGPWPVSGGSPSVTPLPGTTPPVLVLGTAADLRAPLDGSKKVAQLLGHASFATWEGSAQGAYPRNACITALADQVLVQGQMPRDGTVCPA</sequence>
<reference evidence="7 8" key="1">
    <citation type="journal article" date="2019" name="Int. J. Syst. Evol. Microbiol.">
        <title>The Global Catalogue of Microorganisms (GCM) 10K type strain sequencing project: providing services to taxonomists for standard genome sequencing and annotation.</title>
        <authorList>
            <consortium name="The Broad Institute Genomics Platform"/>
            <consortium name="The Broad Institute Genome Sequencing Center for Infectious Disease"/>
            <person name="Wu L."/>
            <person name="Ma J."/>
        </authorList>
    </citation>
    <scope>NUCLEOTIDE SEQUENCE [LARGE SCALE GENOMIC DNA]</scope>
    <source>
        <strain evidence="7 8">JCM 16009</strain>
    </source>
</reference>
<dbReference type="Pfam" id="PF00561">
    <property type="entry name" value="Abhydrolase_1"/>
    <property type="match status" value="1"/>
</dbReference>
<dbReference type="InterPro" id="IPR029058">
    <property type="entry name" value="AB_hydrolase_fold"/>
</dbReference>
<keyword evidence="2" id="KW-0732">Signal</keyword>
<gene>
    <name evidence="7" type="ORF">GCM10009836_16240</name>
</gene>
<dbReference type="GO" id="GO:0016787">
    <property type="term" value="F:hydrolase activity"/>
    <property type="evidence" value="ECO:0007669"/>
    <property type="project" value="UniProtKB-KW"/>
</dbReference>
<feature type="compositionally biased region" description="Low complexity" evidence="4">
    <location>
        <begin position="74"/>
        <end position="90"/>
    </location>
</feature>
<keyword evidence="8" id="KW-1185">Reference proteome</keyword>
<accession>A0ABN2MUN7</accession>
<evidence type="ECO:0000256" key="3">
    <source>
        <dbReference type="ARBA" id="ARBA00022801"/>
    </source>
</evidence>
<dbReference type="InterPro" id="IPR013595">
    <property type="entry name" value="Pept_S33_TAP-like_C"/>
</dbReference>
<comment type="similarity">
    <text evidence="1">Belongs to the peptidase S33 family.</text>
</comment>
<name>A0ABN2MUN7_9PSEU</name>
<dbReference type="InterPro" id="IPR000073">
    <property type="entry name" value="AB_hydrolase_1"/>
</dbReference>
<evidence type="ECO:0000313" key="7">
    <source>
        <dbReference type="EMBL" id="GAA1838109.1"/>
    </source>
</evidence>
<dbReference type="PANTHER" id="PTHR43248">
    <property type="entry name" value="2-SUCCINYL-6-HYDROXY-2,4-CYCLOHEXADIENE-1-CARBOXYLATE SYNTHASE"/>
    <property type="match status" value="1"/>
</dbReference>
<dbReference type="Proteomes" id="UP001500449">
    <property type="component" value="Unassembled WGS sequence"/>
</dbReference>